<evidence type="ECO:0000313" key="4">
    <source>
        <dbReference type="Proteomes" id="UP001141806"/>
    </source>
</evidence>
<organism evidence="3 4">
    <name type="scientific">Protea cynaroides</name>
    <dbReference type="NCBI Taxonomy" id="273540"/>
    <lineage>
        <taxon>Eukaryota</taxon>
        <taxon>Viridiplantae</taxon>
        <taxon>Streptophyta</taxon>
        <taxon>Embryophyta</taxon>
        <taxon>Tracheophyta</taxon>
        <taxon>Spermatophyta</taxon>
        <taxon>Magnoliopsida</taxon>
        <taxon>Proteales</taxon>
        <taxon>Proteaceae</taxon>
        <taxon>Protea</taxon>
    </lineage>
</organism>
<dbReference type="PANTHER" id="PTHR44743:SF5">
    <property type="entry name" value="CHAPERONE DNAJ-DOMAIN SUPERFAMILY PROTEIN"/>
    <property type="match status" value="1"/>
</dbReference>
<dbReference type="Proteomes" id="UP001141806">
    <property type="component" value="Unassembled WGS sequence"/>
</dbReference>
<dbReference type="InterPro" id="IPR001623">
    <property type="entry name" value="DnaJ_domain"/>
</dbReference>
<name>A0A9Q0GV36_9MAGN</name>
<dbReference type="InterPro" id="IPR036869">
    <property type="entry name" value="J_dom_sf"/>
</dbReference>
<dbReference type="PROSITE" id="PS50076">
    <property type="entry name" value="DNAJ_2"/>
    <property type="match status" value="1"/>
</dbReference>
<reference evidence="3" key="1">
    <citation type="journal article" date="2023" name="Plant J.">
        <title>The genome of the king protea, Protea cynaroides.</title>
        <authorList>
            <person name="Chang J."/>
            <person name="Duong T.A."/>
            <person name="Schoeman C."/>
            <person name="Ma X."/>
            <person name="Roodt D."/>
            <person name="Barker N."/>
            <person name="Li Z."/>
            <person name="Van de Peer Y."/>
            <person name="Mizrachi E."/>
        </authorList>
    </citation>
    <scope>NUCLEOTIDE SEQUENCE</scope>
    <source>
        <tissue evidence="3">Young leaves</tissue>
    </source>
</reference>
<feature type="compositionally biased region" description="Basic residues" evidence="1">
    <location>
        <begin position="189"/>
        <end position="204"/>
    </location>
</feature>
<dbReference type="Gene3D" id="1.10.287.110">
    <property type="entry name" value="DnaJ domain"/>
    <property type="match status" value="1"/>
</dbReference>
<dbReference type="SUPFAM" id="SSF46565">
    <property type="entry name" value="Chaperone J-domain"/>
    <property type="match status" value="1"/>
</dbReference>
<dbReference type="AlphaFoldDB" id="A0A9Q0GV36"/>
<feature type="region of interest" description="Disordered" evidence="1">
    <location>
        <begin position="181"/>
        <end position="210"/>
    </location>
</feature>
<evidence type="ECO:0000256" key="1">
    <source>
        <dbReference type="SAM" id="MobiDB-lite"/>
    </source>
</evidence>
<dbReference type="PANTHER" id="PTHR44743">
    <property type="entry name" value="PUTATIVE, EXPRESSED-RELATED"/>
    <property type="match status" value="1"/>
</dbReference>
<dbReference type="EMBL" id="JAMYWD010000012">
    <property type="protein sequence ID" value="KAJ4953606.1"/>
    <property type="molecule type" value="Genomic_DNA"/>
</dbReference>
<feature type="domain" description="J" evidence="2">
    <location>
        <begin position="10"/>
        <end position="81"/>
    </location>
</feature>
<feature type="region of interest" description="Disordered" evidence="1">
    <location>
        <begin position="135"/>
        <end position="168"/>
    </location>
</feature>
<feature type="compositionally biased region" description="Basic and acidic residues" evidence="1">
    <location>
        <begin position="142"/>
        <end position="152"/>
    </location>
</feature>
<feature type="compositionally biased region" description="Low complexity" evidence="1">
    <location>
        <begin position="153"/>
        <end position="165"/>
    </location>
</feature>
<dbReference type="CDD" id="cd06257">
    <property type="entry name" value="DnaJ"/>
    <property type="match status" value="1"/>
</dbReference>
<dbReference type="PRINTS" id="PR00625">
    <property type="entry name" value="JDOMAIN"/>
</dbReference>
<dbReference type="SMART" id="SM00271">
    <property type="entry name" value="DnaJ"/>
    <property type="match status" value="1"/>
</dbReference>
<comment type="caution">
    <text evidence="3">The sequence shown here is derived from an EMBL/GenBank/DDBJ whole genome shotgun (WGS) entry which is preliminary data.</text>
</comment>
<keyword evidence="4" id="KW-1185">Reference proteome</keyword>
<protein>
    <recommendedName>
        <fullName evidence="2">J domain-containing protein</fullName>
    </recommendedName>
</protein>
<evidence type="ECO:0000259" key="2">
    <source>
        <dbReference type="PROSITE" id="PS50076"/>
    </source>
</evidence>
<proteinExistence type="predicted"/>
<dbReference type="Pfam" id="PF00226">
    <property type="entry name" value="DnaJ"/>
    <property type="match status" value="1"/>
</dbReference>
<sequence>MAAGEEKSPDFYAVLGLKKECTASELRNAYKKLALRWHPDRCSATGNSKHVEEAKEKFQSIQDAYSVLSDTNKRFLYDVGAYDDDENGMGDFLGEMAFMMRQANPSEKGQESFEDLQELFQEMFERDIDAFTSAASSSFGKNHNDKSNENKRSCGSRLSSERSSSLDAESMDIPSFCIGAEGREDCQGKRGKGRRKSTCRKQKPKIGGER</sequence>
<evidence type="ECO:0000313" key="3">
    <source>
        <dbReference type="EMBL" id="KAJ4953606.1"/>
    </source>
</evidence>
<dbReference type="OrthoDB" id="10250354at2759"/>
<accession>A0A9Q0GV36</accession>
<gene>
    <name evidence="3" type="ORF">NE237_030438</name>
</gene>